<dbReference type="PANTHER" id="PTHR35851:SF1">
    <property type="entry name" value="CELL DIVISION PROTEIN FTSQ"/>
    <property type="match status" value="1"/>
</dbReference>
<dbReference type="PANTHER" id="PTHR35851">
    <property type="entry name" value="CELL DIVISION PROTEIN FTSQ"/>
    <property type="match status" value="1"/>
</dbReference>
<comment type="similarity">
    <text evidence="9">Belongs to the FtsQ/DivIB family. FtsQ subfamily.</text>
</comment>
<keyword evidence="7 9" id="KW-0472">Membrane</keyword>
<dbReference type="PROSITE" id="PS51779">
    <property type="entry name" value="POTRA"/>
    <property type="match status" value="1"/>
</dbReference>
<sequence>MQQMNAQRPDRIKRDPAPSRAAYRIHRLWLTPLFRALLRVGLPSFTVIMLIGLYVSDAENRERMNNIAREFRAAIETRDEFMVKLMAIDGATVPVAADIREVLSQDFPVSSFDLDLEAMKAQVETLDAVKSAQLRIQSGGVLQILVMERIPAIVWRNNQGTVLLDAAGVLVGPVETRMDRADLPLVAGEGAQDHIPEALDLLQAAAPIMDRVKGLVRIGERRWDIVLDRNQRILLPADDPILAMARIITLDDAQDMLARDLSVVDMRLGYRPTIRLQHDAADGLRRIRVSEIGVTQE</sequence>
<evidence type="ECO:0000256" key="8">
    <source>
        <dbReference type="ARBA" id="ARBA00023306"/>
    </source>
</evidence>
<evidence type="ECO:0000256" key="3">
    <source>
        <dbReference type="ARBA" id="ARBA00022519"/>
    </source>
</evidence>
<feature type="domain" description="POTRA" evidence="10">
    <location>
        <begin position="81"/>
        <end position="149"/>
    </location>
</feature>
<dbReference type="InterPro" id="IPR034746">
    <property type="entry name" value="POTRA"/>
</dbReference>
<evidence type="ECO:0000259" key="10">
    <source>
        <dbReference type="PROSITE" id="PS51779"/>
    </source>
</evidence>
<accession>A0ABX2IMR6</accession>
<comment type="subcellular location">
    <subcellularLocation>
        <location evidence="9">Cell inner membrane</location>
        <topology evidence="9">Single-pass type II membrane protein</topology>
    </subcellularLocation>
    <subcellularLocation>
        <location evidence="1">Membrane</location>
    </subcellularLocation>
    <text evidence="9">Localizes to the division septum.</text>
</comment>
<dbReference type="InterPro" id="IPR005548">
    <property type="entry name" value="Cell_div_FtsQ/DivIB_C"/>
</dbReference>
<comment type="caution">
    <text evidence="11">The sequence shown here is derived from an EMBL/GenBank/DDBJ whole genome shotgun (WGS) entry which is preliminary data.</text>
</comment>
<dbReference type="GO" id="GO:0051301">
    <property type="term" value="P:cell division"/>
    <property type="evidence" value="ECO:0007669"/>
    <property type="project" value="UniProtKB-KW"/>
</dbReference>
<dbReference type="Gene3D" id="3.40.50.11690">
    <property type="entry name" value="Cell division protein FtsQ/DivIB"/>
    <property type="match status" value="1"/>
</dbReference>
<keyword evidence="3 9" id="KW-0997">Cell inner membrane</keyword>
<keyword evidence="12" id="KW-1185">Reference proteome</keyword>
<dbReference type="InterPro" id="IPR026579">
    <property type="entry name" value="FtsQ"/>
</dbReference>
<dbReference type="Proteomes" id="UP000777935">
    <property type="component" value="Unassembled WGS sequence"/>
</dbReference>
<evidence type="ECO:0000256" key="7">
    <source>
        <dbReference type="ARBA" id="ARBA00023136"/>
    </source>
</evidence>
<evidence type="ECO:0000256" key="9">
    <source>
        <dbReference type="HAMAP-Rule" id="MF_00911"/>
    </source>
</evidence>
<dbReference type="EMBL" id="JABUFE010000002">
    <property type="protein sequence ID" value="NSX54177.1"/>
    <property type="molecule type" value="Genomic_DNA"/>
</dbReference>
<dbReference type="RefSeq" id="WP_174135931.1">
    <property type="nucleotide sequence ID" value="NZ_JABUFE010000002.1"/>
</dbReference>
<keyword evidence="6 9" id="KW-1133">Transmembrane helix</keyword>
<evidence type="ECO:0000256" key="2">
    <source>
        <dbReference type="ARBA" id="ARBA00022475"/>
    </source>
</evidence>
<reference evidence="11 12" key="1">
    <citation type="submission" date="2020-06" db="EMBL/GenBank/DDBJ databases">
        <title>Sulfitobacter algicola sp. nov., isolated from green algae.</title>
        <authorList>
            <person name="Wang C."/>
        </authorList>
    </citation>
    <scope>NUCLEOTIDE SEQUENCE [LARGE SCALE GENOMIC DNA]</scope>
    <source>
        <strain evidence="11 12">1151</strain>
    </source>
</reference>
<proteinExistence type="inferred from homology"/>
<protein>
    <recommendedName>
        <fullName evidence="9">Cell division protein FtsQ</fullName>
    </recommendedName>
</protein>
<gene>
    <name evidence="9" type="primary">ftsQ</name>
    <name evidence="11" type="ORF">HRQ87_05115</name>
</gene>
<evidence type="ECO:0000313" key="12">
    <source>
        <dbReference type="Proteomes" id="UP000777935"/>
    </source>
</evidence>
<name>A0ABX2IMR6_9RHOB</name>
<organism evidence="11 12">
    <name type="scientific">Parasulfitobacter algicola</name>
    <dbReference type="NCBI Taxonomy" id="2614809"/>
    <lineage>
        <taxon>Bacteria</taxon>
        <taxon>Pseudomonadati</taxon>
        <taxon>Pseudomonadota</taxon>
        <taxon>Alphaproteobacteria</taxon>
        <taxon>Rhodobacterales</taxon>
        <taxon>Roseobacteraceae</taxon>
        <taxon>Parasulfitobacter</taxon>
    </lineage>
</organism>
<keyword evidence="4 9" id="KW-0132">Cell division</keyword>
<evidence type="ECO:0000256" key="5">
    <source>
        <dbReference type="ARBA" id="ARBA00022692"/>
    </source>
</evidence>
<keyword evidence="2 9" id="KW-1003">Cell membrane</keyword>
<comment type="function">
    <text evidence="9">Essential cell division protein.</text>
</comment>
<evidence type="ECO:0000256" key="4">
    <source>
        <dbReference type="ARBA" id="ARBA00022618"/>
    </source>
</evidence>
<evidence type="ECO:0000256" key="6">
    <source>
        <dbReference type="ARBA" id="ARBA00022989"/>
    </source>
</evidence>
<feature type="transmembrane region" description="Helical" evidence="9">
    <location>
        <begin position="36"/>
        <end position="55"/>
    </location>
</feature>
<evidence type="ECO:0000313" key="11">
    <source>
        <dbReference type="EMBL" id="NSX54177.1"/>
    </source>
</evidence>
<keyword evidence="5 9" id="KW-0812">Transmembrane</keyword>
<dbReference type="InterPro" id="IPR045335">
    <property type="entry name" value="FtsQ_C_sf"/>
</dbReference>
<keyword evidence="8 9" id="KW-0131">Cell cycle</keyword>
<dbReference type="Pfam" id="PF03799">
    <property type="entry name" value="FtsQ_DivIB_C"/>
    <property type="match status" value="1"/>
</dbReference>
<dbReference type="HAMAP" id="MF_00911">
    <property type="entry name" value="FtsQ_subfam"/>
    <property type="match status" value="1"/>
</dbReference>
<evidence type="ECO:0000256" key="1">
    <source>
        <dbReference type="ARBA" id="ARBA00004370"/>
    </source>
</evidence>